<keyword evidence="2" id="KW-1185">Reference proteome</keyword>
<evidence type="ECO:0000313" key="2">
    <source>
        <dbReference type="Proteomes" id="UP000220133"/>
    </source>
</evidence>
<dbReference type="KEGG" id="cbae:COR50_11910"/>
<dbReference type="Proteomes" id="UP000220133">
    <property type="component" value="Chromosome"/>
</dbReference>
<name>A0A291QV63_9BACT</name>
<dbReference type="RefSeq" id="WP_098194188.1">
    <property type="nucleotide sequence ID" value="NZ_CP023777.1"/>
</dbReference>
<evidence type="ECO:0000313" key="1">
    <source>
        <dbReference type="EMBL" id="ATL47811.1"/>
    </source>
</evidence>
<evidence type="ECO:0008006" key="3">
    <source>
        <dbReference type="Google" id="ProtNLM"/>
    </source>
</evidence>
<protein>
    <recommendedName>
        <fullName evidence="3">YD repeat-containing protein</fullName>
    </recommendedName>
</protein>
<dbReference type="AlphaFoldDB" id="A0A291QV63"/>
<organism evidence="1 2">
    <name type="scientific">Chitinophaga caeni</name>
    <dbReference type="NCBI Taxonomy" id="2029983"/>
    <lineage>
        <taxon>Bacteria</taxon>
        <taxon>Pseudomonadati</taxon>
        <taxon>Bacteroidota</taxon>
        <taxon>Chitinophagia</taxon>
        <taxon>Chitinophagales</taxon>
        <taxon>Chitinophagaceae</taxon>
        <taxon>Chitinophaga</taxon>
    </lineage>
</organism>
<reference evidence="1 2" key="1">
    <citation type="submission" date="2017-10" db="EMBL/GenBank/DDBJ databases">
        <title>Paenichitinophaga pekingensis gen. nov., sp. nov., isolated from activated sludge.</title>
        <authorList>
            <person name="Jin D."/>
            <person name="Kong X."/>
            <person name="Deng Y."/>
            <person name="Bai Z."/>
        </authorList>
    </citation>
    <scope>NUCLEOTIDE SEQUENCE [LARGE SCALE GENOMIC DNA]</scope>
    <source>
        <strain evidence="1 2">13</strain>
    </source>
</reference>
<dbReference type="OrthoDB" id="680586at2"/>
<dbReference type="Gene3D" id="2.180.10.10">
    <property type="entry name" value="RHS repeat-associated core"/>
    <property type="match status" value="2"/>
</dbReference>
<accession>A0A291QV63</accession>
<proteinExistence type="predicted"/>
<gene>
    <name evidence="1" type="ORF">COR50_11910</name>
</gene>
<dbReference type="EMBL" id="CP023777">
    <property type="protein sequence ID" value="ATL47811.1"/>
    <property type="molecule type" value="Genomic_DNA"/>
</dbReference>
<sequence>MNKIVLYIVLATLIYIPSKAQHYYQDIYSTQQTVNNLLLLKEHQVKEQYVQSFDANMESDQDFRGIRMLNSNYRQLRSITGSPSTGTSSLTSFFNNKGWLLRTLDSSTSSLNQTKYKYDPEGKIVLIESSSESQATEYKYEITESRRYEYDANGFLSRMIHKKSLSPNDSTVVTFTLDPQGRVIEEYESGRNFQGDKVYYRYDDQGRLSDVYRYNAARKRLLPDYMFEYNRGGQLSSMTIVNSQDGDYTIWKYTYMENGLPLNEKVYGKEKSLLGMIKYNYTYYKK</sequence>